<accession>I8AKS6</accession>
<organism evidence="2 3">
    <name type="scientific">Fictibacillus macauensis ZFHKF-1</name>
    <dbReference type="NCBI Taxonomy" id="1196324"/>
    <lineage>
        <taxon>Bacteria</taxon>
        <taxon>Bacillati</taxon>
        <taxon>Bacillota</taxon>
        <taxon>Bacilli</taxon>
        <taxon>Bacillales</taxon>
        <taxon>Fictibacillaceae</taxon>
        <taxon>Fictibacillus</taxon>
    </lineage>
</organism>
<feature type="transmembrane region" description="Helical" evidence="1">
    <location>
        <begin position="145"/>
        <end position="166"/>
    </location>
</feature>
<dbReference type="RefSeq" id="WP_007201348.1">
    <property type="nucleotide sequence ID" value="NZ_AKKV01000022.1"/>
</dbReference>
<sequence length="406" mass="46796">MVNESSFLTMHNLQRRKENSEEYLIGRTDESNFVILPNIAIEIIDLYDQQLTTSDISKIMQERGIEVDVLDFAENLVNDLQFVYKVDGVIINDVVEDKSHFKNLSPTVSRLLFSNFAYFIYILFLLVGMCICISNTTFIPTYQDIFVFDSISSSIIFATLLGWILIFKHEFAHLMAAKSLGINSRIGLGHRLVFPVVETDMSNIVLLPHNKRYRALLAGMAWDGALFGIGVVFLLLNTIGIEMNIVLLNIIKLINLHCVLAIAFQFMFYLETDMYYVFTTYFKCNNLLHNTRLYIRKLTKRISKEQTIELQNIDQYEKKIMQKYVWFYLLGVIWAIGIFIIVSIPALLKFLSIAIMKALHSNILSIAFWDALIFIAISSIPTGILIYSWIKTWKSNRVSNRPISLD</sequence>
<feature type="transmembrane region" description="Helical" evidence="1">
    <location>
        <begin position="368"/>
        <end position="390"/>
    </location>
</feature>
<evidence type="ECO:0000313" key="2">
    <source>
        <dbReference type="EMBL" id="EIT86179.1"/>
    </source>
</evidence>
<dbReference type="STRING" id="1196324.A374_06256"/>
<feature type="transmembrane region" description="Helical" evidence="1">
    <location>
        <begin position="245"/>
        <end position="270"/>
    </location>
</feature>
<comment type="caution">
    <text evidence="2">The sequence shown here is derived from an EMBL/GenBank/DDBJ whole genome shotgun (WGS) entry which is preliminary data.</text>
</comment>
<proteinExistence type="predicted"/>
<feature type="transmembrane region" description="Helical" evidence="1">
    <location>
        <begin position="325"/>
        <end position="348"/>
    </location>
</feature>
<evidence type="ECO:0000313" key="3">
    <source>
        <dbReference type="Proteomes" id="UP000004080"/>
    </source>
</evidence>
<dbReference type="eggNOG" id="COG1994">
    <property type="taxonomic scope" value="Bacteria"/>
</dbReference>
<keyword evidence="1" id="KW-0472">Membrane</keyword>
<reference evidence="2 3" key="1">
    <citation type="journal article" date="2012" name="J. Bacteriol.">
        <title>Genome of Bacillus macauensis ZFHKF-1, a Long-Chain-Forming Bacterium.</title>
        <authorList>
            <person name="Cai L."/>
            <person name="Zhang T."/>
        </authorList>
    </citation>
    <scope>NUCLEOTIDE SEQUENCE [LARGE SCALE GENOMIC DNA]</scope>
    <source>
        <strain evidence="2 3">ZFHKF-1</strain>
    </source>
</reference>
<dbReference type="Proteomes" id="UP000004080">
    <property type="component" value="Unassembled WGS sequence"/>
</dbReference>
<keyword evidence="3" id="KW-1185">Reference proteome</keyword>
<gene>
    <name evidence="2" type="ORF">A374_06256</name>
</gene>
<dbReference type="OrthoDB" id="140324at2"/>
<dbReference type="PATRIC" id="fig|1196324.3.peg.1277"/>
<feature type="transmembrane region" description="Helical" evidence="1">
    <location>
        <begin position="118"/>
        <end position="139"/>
    </location>
</feature>
<keyword evidence="1" id="KW-1133">Transmembrane helix</keyword>
<evidence type="ECO:0008006" key="4">
    <source>
        <dbReference type="Google" id="ProtNLM"/>
    </source>
</evidence>
<evidence type="ECO:0000256" key="1">
    <source>
        <dbReference type="SAM" id="Phobius"/>
    </source>
</evidence>
<protein>
    <recommendedName>
        <fullName evidence="4">PqqD family protein</fullName>
    </recommendedName>
</protein>
<name>I8AKS6_9BACL</name>
<feature type="transmembrane region" description="Helical" evidence="1">
    <location>
        <begin position="215"/>
        <end position="239"/>
    </location>
</feature>
<dbReference type="AlphaFoldDB" id="I8AKS6"/>
<keyword evidence="1" id="KW-0812">Transmembrane</keyword>
<dbReference type="EMBL" id="AKKV01000022">
    <property type="protein sequence ID" value="EIT86179.1"/>
    <property type="molecule type" value="Genomic_DNA"/>
</dbReference>